<evidence type="ECO:0000313" key="2">
    <source>
        <dbReference type="EMBL" id="GGN03684.1"/>
    </source>
</evidence>
<dbReference type="RefSeq" id="WP_030202952.1">
    <property type="nucleotide sequence ID" value="NZ_BMNZ01000006.1"/>
</dbReference>
<feature type="chain" id="PRO_5045594946" description="Secreted protein" evidence="1">
    <location>
        <begin position="31"/>
        <end position="182"/>
    </location>
</feature>
<name>A0ABQ2I8H1_9MICO</name>
<proteinExistence type="predicted"/>
<comment type="caution">
    <text evidence="2">The sequence shown here is derived from an EMBL/GenBank/DDBJ whole genome shotgun (WGS) entry which is preliminary data.</text>
</comment>
<sequence>MSPLHRLGAAVATLLASTVVAVALASSASAAPVARSASSAPTAATVSATSTASTASMASTASVPCSSVRQIGDKKVVSDLGMSAFTVRQYIGWCRDAAGSAWMNFASVYVWDQYHARGFAYRSSAGVAVRGEPETRGFTTSANRQQLSYSAPVRTTTSCTQGWGKLVRAGSESAQGLSSLVC</sequence>
<evidence type="ECO:0008006" key="4">
    <source>
        <dbReference type="Google" id="ProtNLM"/>
    </source>
</evidence>
<keyword evidence="3" id="KW-1185">Reference proteome</keyword>
<feature type="signal peptide" evidence="1">
    <location>
        <begin position="1"/>
        <end position="30"/>
    </location>
</feature>
<reference evidence="3" key="1">
    <citation type="journal article" date="2019" name="Int. J. Syst. Evol. Microbiol.">
        <title>The Global Catalogue of Microorganisms (GCM) 10K type strain sequencing project: providing services to taxonomists for standard genome sequencing and annotation.</title>
        <authorList>
            <consortium name="The Broad Institute Genomics Platform"/>
            <consortium name="The Broad Institute Genome Sequencing Center for Infectious Disease"/>
            <person name="Wu L."/>
            <person name="Ma J."/>
        </authorList>
    </citation>
    <scope>NUCLEOTIDE SEQUENCE [LARGE SCALE GENOMIC DNA]</scope>
    <source>
        <strain evidence="3">JCM 1365</strain>
    </source>
</reference>
<accession>A0ABQ2I8H1</accession>
<protein>
    <recommendedName>
        <fullName evidence="4">Secreted protein</fullName>
    </recommendedName>
</protein>
<dbReference type="Proteomes" id="UP000623461">
    <property type="component" value="Unassembled WGS sequence"/>
</dbReference>
<dbReference type="EMBL" id="BMNZ01000006">
    <property type="protein sequence ID" value="GGN03684.1"/>
    <property type="molecule type" value="Genomic_DNA"/>
</dbReference>
<evidence type="ECO:0000313" key="3">
    <source>
        <dbReference type="Proteomes" id="UP000623461"/>
    </source>
</evidence>
<keyword evidence="1" id="KW-0732">Signal</keyword>
<evidence type="ECO:0000256" key="1">
    <source>
        <dbReference type="SAM" id="SignalP"/>
    </source>
</evidence>
<organism evidence="2 3">
    <name type="scientific">Terrabacter tumescens</name>
    <dbReference type="NCBI Taxonomy" id="60443"/>
    <lineage>
        <taxon>Bacteria</taxon>
        <taxon>Bacillati</taxon>
        <taxon>Actinomycetota</taxon>
        <taxon>Actinomycetes</taxon>
        <taxon>Micrococcales</taxon>
        <taxon>Intrasporangiaceae</taxon>
        <taxon>Terrabacter</taxon>
    </lineage>
</organism>
<gene>
    <name evidence="2" type="ORF">GCM10009721_33850</name>
</gene>